<feature type="domain" description="GmrSD restriction endonucleases N-terminal" evidence="1">
    <location>
        <begin position="9"/>
        <end position="258"/>
    </location>
</feature>
<name>A0A226WY14_CABSO</name>
<dbReference type="Pfam" id="PF07510">
    <property type="entry name" value="GmrSD_C"/>
    <property type="match status" value="1"/>
</dbReference>
<gene>
    <name evidence="3" type="ORF">BSU04_25865</name>
</gene>
<organism evidence="3 4">
    <name type="scientific">Caballeronia sordidicola</name>
    <name type="common">Burkholderia sordidicola</name>
    <dbReference type="NCBI Taxonomy" id="196367"/>
    <lineage>
        <taxon>Bacteria</taxon>
        <taxon>Pseudomonadati</taxon>
        <taxon>Pseudomonadota</taxon>
        <taxon>Betaproteobacteria</taxon>
        <taxon>Burkholderiales</taxon>
        <taxon>Burkholderiaceae</taxon>
        <taxon>Caballeronia</taxon>
    </lineage>
</organism>
<evidence type="ECO:0000313" key="4">
    <source>
        <dbReference type="Proteomes" id="UP000214720"/>
    </source>
</evidence>
<dbReference type="PANTHER" id="PTHR35149">
    <property type="entry name" value="SLL5132 PROTEIN"/>
    <property type="match status" value="1"/>
</dbReference>
<dbReference type="EMBL" id="MTHB01000165">
    <property type="protein sequence ID" value="OXC75660.1"/>
    <property type="molecule type" value="Genomic_DNA"/>
</dbReference>
<proteinExistence type="predicted"/>
<sequence length="630" mass="72462">MQANPRSLDELFNSQLRYVVPMFQRLYVWEQVPQWETLWEDIVEKTSLQLKGVKTNPHYLGALIVEGVRPDSPREVKRFLVIDGQQRLTTLQLLLCAYRDFARASEWKSLDRTVSRYLENADPDVMERPEEEEFKLWPSMLNRDFFRNIIKAGSLAAVETRYPLVKLPYKRKFEPRSNLVGAYVYFYRSIAAWVAANAEETHKSPEEIAFALLQSLQRDFCVVEIALSEGDDSQEIFYSLNSQGRPLSQSDLLRSLIFMRAEKQKVDRDEIFKTYWSQFETDFWSTEVKRGGRTYSRLDLGLRFFLMAKTGQMVDARRVNEEYRNWITATPSLYPSVKEELADFTLHGAVYRRYESAAPAALQSTDFSRVLIDFDVSTALPLILYLELDAGLDEQQNTDCLLLLESFLARRLFVGLETKEYNIFFVEVINALRGLPPSDVHAALQAKFAAGRGATRHWPTDNEVLESAITRKVGSELKPPALRVILERLEIHFRSKKTEGLDVQTNLQIEHVLPQSWAAHWPLNGVSIPANVVSMPFLAKDEFEEHAEGIRARNQRLQTLGNLTLLNKYLNPAASNGPLDLKRVEYKNSVLRLNRHFDSLTIWDEEAIEARGKLLGEALCKIWPLGISSV</sequence>
<protein>
    <recommendedName>
        <fullName evidence="5">DUF262 domain-containing protein</fullName>
    </recommendedName>
</protein>
<dbReference type="RefSeq" id="WP_089163006.1">
    <property type="nucleotide sequence ID" value="NZ_MTHB01000165.1"/>
</dbReference>
<evidence type="ECO:0000259" key="1">
    <source>
        <dbReference type="Pfam" id="PF03235"/>
    </source>
</evidence>
<dbReference type="Pfam" id="PF03235">
    <property type="entry name" value="GmrSD_N"/>
    <property type="match status" value="1"/>
</dbReference>
<dbReference type="PANTHER" id="PTHR35149:SF1">
    <property type="entry name" value="DUF5655 DOMAIN-CONTAINING PROTEIN"/>
    <property type="match status" value="1"/>
</dbReference>
<feature type="domain" description="GmrSD restriction endonucleases C-terminal" evidence="2">
    <location>
        <begin position="461"/>
        <end position="617"/>
    </location>
</feature>
<dbReference type="Proteomes" id="UP000214720">
    <property type="component" value="Unassembled WGS sequence"/>
</dbReference>
<dbReference type="InterPro" id="IPR011089">
    <property type="entry name" value="GmrSD_C"/>
</dbReference>
<reference evidence="4" key="1">
    <citation type="submission" date="2017-01" db="EMBL/GenBank/DDBJ databases">
        <title>Genome Analysis of Deinococcus marmoris KOPRI26562.</title>
        <authorList>
            <person name="Kim J.H."/>
            <person name="Oh H.-M."/>
        </authorList>
    </citation>
    <scope>NUCLEOTIDE SEQUENCE [LARGE SCALE GENOMIC DNA]</scope>
    <source>
        <strain evidence="4">PAMC 26633</strain>
    </source>
</reference>
<evidence type="ECO:0000259" key="2">
    <source>
        <dbReference type="Pfam" id="PF07510"/>
    </source>
</evidence>
<dbReference type="AlphaFoldDB" id="A0A226WY14"/>
<evidence type="ECO:0000313" key="3">
    <source>
        <dbReference type="EMBL" id="OXC75660.1"/>
    </source>
</evidence>
<evidence type="ECO:0008006" key="5">
    <source>
        <dbReference type="Google" id="ProtNLM"/>
    </source>
</evidence>
<comment type="caution">
    <text evidence="3">The sequence shown here is derived from an EMBL/GenBank/DDBJ whole genome shotgun (WGS) entry which is preliminary data.</text>
</comment>
<accession>A0A226WY14</accession>
<dbReference type="OrthoDB" id="3654724at2"/>
<dbReference type="InterPro" id="IPR004919">
    <property type="entry name" value="GmrSD_N"/>
</dbReference>